<reference evidence="1 3" key="1">
    <citation type="journal article" date="2008" name="Science">
        <title>The Physcomitrella genome reveals evolutionary insights into the conquest of land by plants.</title>
        <authorList>
            <person name="Rensing S."/>
            <person name="Lang D."/>
            <person name="Zimmer A."/>
            <person name="Terry A."/>
            <person name="Salamov A."/>
            <person name="Shapiro H."/>
            <person name="Nishiyama T."/>
            <person name="Perroud P.-F."/>
            <person name="Lindquist E."/>
            <person name="Kamisugi Y."/>
            <person name="Tanahashi T."/>
            <person name="Sakakibara K."/>
            <person name="Fujita T."/>
            <person name="Oishi K."/>
            <person name="Shin-I T."/>
            <person name="Kuroki Y."/>
            <person name="Toyoda A."/>
            <person name="Suzuki Y."/>
            <person name="Hashimoto A."/>
            <person name="Yamaguchi K."/>
            <person name="Sugano A."/>
            <person name="Kohara Y."/>
            <person name="Fujiyama A."/>
            <person name="Anterola A."/>
            <person name="Aoki S."/>
            <person name="Ashton N."/>
            <person name="Barbazuk W.B."/>
            <person name="Barker E."/>
            <person name="Bennetzen J."/>
            <person name="Bezanilla M."/>
            <person name="Blankenship R."/>
            <person name="Cho S.H."/>
            <person name="Dutcher S."/>
            <person name="Estelle M."/>
            <person name="Fawcett J.A."/>
            <person name="Gundlach H."/>
            <person name="Hanada K."/>
            <person name="Heyl A."/>
            <person name="Hicks K.A."/>
            <person name="Hugh J."/>
            <person name="Lohr M."/>
            <person name="Mayer K."/>
            <person name="Melkozernov A."/>
            <person name="Murata T."/>
            <person name="Nelson D."/>
            <person name="Pils B."/>
            <person name="Prigge M."/>
            <person name="Reiss B."/>
            <person name="Renner T."/>
            <person name="Rombauts S."/>
            <person name="Rushton P."/>
            <person name="Sanderfoot A."/>
            <person name="Schween G."/>
            <person name="Shiu S.-H."/>
            <person name="Stueber K."/>
            <person name="Theodoulou F.L."/>
            <person name="Tu H."/>
            <person name="Van de Peer Y."/>
            <person name="Verrier P.J."/>
            <person name="Waters E."/>
            <person name="Wood A."/>
            <person name="Yang L."/>
            <person name="Cove D."/>
            <person name="Cuming A."/>
            <person name="Hasebe M."/>
            <person name="Lucas S."/>
            <person name="Mishler D.B."/>
            <person name="Reski R."/>
            <person name="Grigoriev I."/>
            <person name="Quatrano R.S."/>
            <person name="Boore J.L."/>
        </authorList>
    </citation>
    <scope>NUCLEOTIDE SEQUENCE [LARGE SCALE GENOMIC DNA]</scope>
    <source>
        <strain evidence="2 3">cv. Gransden 2004</strain>
    </source>
</reference>
<dbReference type="AlphaFoldDB" id="A0A2K1J769"/>
<organism evidence="1">
    <name type="scientific">Physcomitrium patens</name>
    <name type="common">Spreading-leaved earth moss</name>
    <name type="synonym">Physcomitrella patens</name>
    <dbReference type="NCBI Taxonomy" id="3218"/>
    <lineage>
        <taxon>Eukaryota</taxon>
        <taxon>Viridiplantae</taxon>
        <taxon>Streptophyta</taxon>
        <taxon>Embryophyta</taxon>
        <taxon>Bryophyta</taxon>
        <taxon>Bryophytina</taxon>
        <taxon>Bryopsida</taxon>
        <taxon>Funariidae</taxon>
        <taxon>Funariales</taxon>
        <taxon>Funariaceae</taxon>
        <taxon>Physcomitrium</taxon>
    </lineage>
</organism>
<proteinExistence type="predicted"/>
<reference evidence="1 3" key="2">
    <citation type="journal article" date="2018" name="Plant J.">
        <title>The Physcomitrella patens chromosome-scale assembly reveals moss genome structure and evolution.</title>
        <authorList>
            <person name="Lang D."/>
            <person name="Ullrich K.K."/>
            <person name="Murat F."/>
            <person name="Fuchs J."/>
            <person name="Jenkins J."/>
            <person name="Haas F.B."/>
            <person name="Piednoel M."/>
            <person name="Gundlach H."/>
            <person name="Van Bel M."/>
            <person name="Meyberg R."/>
            <person name="Vives C."/>
            <person name="Morata J."/>
            <person name="Symeonidi A."/>
            <person name="Hiss M."/>
            <person name="Muchero W."/>
            <person name="Kamisugi Y."/>
            <person name="Saleh O."/>
            <person name="Blanc G."/>
            <person name="Decker E.L."/>
            <person name="van Gessel N."/>
            <person name="Grimwood J."/>
            <person name="Hayes R.D."/>
            <person name="Graham S.W."/>
            <person name="Gunter L.E."/>
            <person name="McDaniel S.F."/>
            <person name="Hoernstein S.N.W."/>
            <person name="Larsson A."/>
            <person name="Li F.W."/>
            <person name="Perroud P.F."/>
            <person name="Phillips J."/>
            <person name="Ranjan P."/>
            <person name="Rokshar D.S."/>
            <person name="Rothfels C.J."/>
            <person name="Schneider L."/>
            <person name="Shu S."/>
            <person name="Stevenson D.W."/>
            <person name="Thummler F."/>
            <person name="Tillich M."/>
            <person name="Villarreal Aguilar J.C."/>
            <person name="Widiez T."/>
            <person name="Wong G.K."/>
            <person name="Wymore A."/>
            <person name="Zhang Y."/>
            <person name="Zimmer A.D."/>
            <person name="Quatrano R.S."/>
            <person name="Mayer K.F.X."/>
            <person name="Goodstein D."/>
            <person name="Casacuberta J.M."/>
            <person name="Vandepoele K."/>
            <person name="Reski R."/>
            <person name="Cuming A.C."/>
            <person name="Tuskan G.A."/>
            <person name="Maumus F."/>
            <person name="Salse J."/>
            <person name="Schmutz J."/>
            <person name="Rensing S.A."/>
        </authorList>
    </citation>
    <scope>NUCLEOTIDE SEQUENCE [LARGE SCALE GENOMIC DNA]</scope>
    <source>
        <strain evidence="2 3">cv. Gransden 2004</strain>
    </source>
</reference>
<evidence type="ECO:0000313" key="2">
    <source>
        <dbReference type="EnsemblPlants" id="Pp3c16_5270V3.1"/>
    </source>
</evidence>
<name>A0A2K1J769_PHYPA</name>
<dbReference type="Proteomes" id="UP000006727">
    <property type="component" value="Chromosome 16"/>
</dbReference>
<keyword evidence="3" id="KW-1185">Reference proteome</keyword>
<evidence type="ECO:0000313" key="1">
    <source>
        <dbReference type="EMBL" id="PNR37385.1"/>
    </source>
</evidence>
<evidence type="ECO:0008006" key="4">
    <source>
        <dbReference type="Google" id="ProtNLM"/>
    </source>
</evidence>
<dbReference type="EnsemblPlants" id="Pp3c16_5270V3.1">
    <property type="protein sequence ID" value="Pp3c16_5270V3.1"/>
    <property type="gene ID" value="Pp3c16_5270"/>
</dbReference>
<protein>
    <recommendedName>
        <fullName evidence="4">Reverse transcriptase Ty1/copia-type domain-containing protein</fullName>
    </recommendedName>
</protein>
<dbReference type="EMBL" id="ABEU02000016">
    <property type="protein sequence ID" value="PNR37385.1"/>
    <property type="molecule type" value="Genomic_DNA"/>
</dbReference>
<dbReference type="InParanoid" id="A0A2K1J769"/>
<evidence type="ECO:0000313" key="3">
    <source>
        <dbReference type="Proteomes" id="UP000006727"/>
    </source>
</evidence>
<sequence>MDIITTFLHGPCKEEVYITQQKRFQVLRKYHLFYRFKLSSFEAKYYP</sequence>
<gene>
    <name evidence="1" type="ORF">PHYPA_020494</name>
</gene>
<dbReference type="Gramene" id="Pp3c16_5270V3.1">
    <property type="protein sequence ID" value="Pp3c16_5270V3.1"/>
    <property type="gene ID" value="Pp3c16_5270"/>
</dbReference>
<reference evidence="2" key="3">
    <citation type="submission" date="2020-12" db="UniProtKB">
        <authorList>
            <consortium name="EnsemblPlants"/>
        </authorList>
    </citation>
    <scope>IDENTIFICATION</scope>
</reference>
<accession>A0A2K1J769</accession>